<dbReference type="AlphaFoldDB" id="A0A1V6YCV7"/>
<comment type="caution">
    <text evidence="3">The sequence shown here is derived from an EMBL/GenBank/DDBJ whole genome shotgun (WGS) entry which is preliminary data.</text>
</comment>
<evidence type="ECO:0000259" key="2">
    <source>
        <dbReference type="Pfam" id="PF03732"/>
    </source>
</evidence>
<accession>A0A1V6YCV7</accession>
<feature type="region of interest" description="Disordered" evidence="1">
    <location>
        <begin position="192"/>
        <end position="216"/>
    </location>
</feature>
<keyword evidence="4" id="KW-1185">Reference proteome</keyword>
<evidence type="ECO:0000256" key="1">
    <source>
        <dbReference type="SAM" id="MobiDB-lite"/>
    </source>
</evidence>
<feature type="compositionally biased region" description="Basic residues" evidence="1">
    <location>
        <begin position="200"/>
        <end position="209"/>
    </location>
</feature>
<name>A0A1V6YCV7_PENNA</name>
<dbReference type="Pfam" id="PF03732">
    <property type="entry name" value="Retrotrans_gag"/>
    <property type="match status" value="1"/>
</dbReference>
<proteinExistence type="predicted"/>
<organism evidence="3 4">
    <name type="scientific">Penicillium nalgiovense</name>
    <dbReference type="NCBI Taxonomy" id="60175"/>
    <lineage>
        <taxon>Eukaryota</taxon>
        <taxon>Fungi</taxon>
        <taxon>Dikarya</taxon>
        <taxon>Ascomycota</taxon>
        <taxon>Pezizomycotina</taxon>
        <taxon>Eurotiomycetes</taxon>
        <taxon>Eurotiomycetidae</taxon>
        <taxon>Eurotiales</taxon>
        <taxon>Aspergillaceae</taxon>
        <taxon>Penicillium</taxon>
    </lineage>
</organism>
<reference evidence="4" key="1">
    <citation type="journal article" date="2017" name="Nat. Microbiol.">
        <title>Global analysis of biosynthetic gene clusters reveals vast potential of secondary metabolite production in Penicillium species.</title>
        <authorList>
            <person name="Nielsen J.C."/>
            <person name="Grijseels S."/>
            <person name="Prigent S."/>
            <person name="Ji B."/>
            <person name="Dainat J."/>
            <person name="Nielsen K.F."/>
            <person name="Frisvad J.C."/>
            <person name="Workman M."/>
            <person name="Nielsen J."/>
        </authorList>
    </citation>
    <scope>NUCLEOTIDE SEQUENCE [LARGE SCALE GENOMIC DNA]</scope>
    <source>
        <strain evidence="4">IBT 13039</strain>
    </source>
</reference>
<protein>
    <recommendedName>
        <fullName evidence="2">Retrotransposon gag domain-containing protein</fullName>
    </recommendedName>
</protein>
<dbReference type="InterPro" id="IPR005162">
    <property type="entry name" value="Retrotrans_gag_dom"/>
</dbReference>
<evidence type="ECO:0000313" key="4">
    <source>
        <dbReference type="Proteomes" id="UP000191691"/>
    </source>
</evidence>
<evidence type="ECO:0000313" key="3">
    <source>
        <dbReference type="EMBL" id="OQE85339.1"/>
    </source>
</evidence>
<feature type="domain" description="Retrotransposon gag" evidence="2">
    <location>
        <begin position="70"/>
        <end position="145"/>
    </location>
</feature>
<dbReference type="EMBL" id="MOOB01000024">
    <property type="protein sequence ID" value="OQE85339.1"/>
    <property type="molecule type" value="Genomic_DNA"/>
</dbReference>
<gene>
    <name evidence="3" type="ORF">PENNAL_c0024G07210</name>
</gene>
<sequence>MSKNRKIDTQRSSFQWTFQIEPSATLPGHSRLVYPLEVTPACTFTRLGNNPCVTYASELRNETVKWAYLASTFRGKALDWFTHSVETTPEPFTDYSLLEGTIQETFGESEDVRKGRAQVKMTHLRHTSKVREYVAEFDSRADELTLPVSARQALFQGLKAELRDRLISVSPDDYSSLKREAARIAALTTVAHMGSGSSSSRKRKQKGKKTSHEKCGKCGRTNHTTEKCFTKTTANAIRVLGLNDEGNTVQWR</sequence>
<dbReference type="Proteomes" id="UP000191691">
    <property type="component" value="Unassembled WGS sequence"/>
</dbReference>